<evidence type="ECO:0000313" key="1">
    <source>
        <dbReference type="EMBL" id="MBA0701895.1"/>
    </source>
</evidence>
<name>A0A7J8YQV1_GOSAI</name>
<sequence>MHTFNTKGFHYFVFYAKNWGMRKVFAQ</sequence>
<dbReference type="EMBL" id="JABFAA010342149">
    <property type="protein sequence ID" value="MBA0701895.1"/>
    <property type="molecule type" value="Genomic_DNA"/>
</dbReference>
<evidence type="ECO:0000313" key="2">
    <source>
        <dbReference type="Proteomes" id="UP000593577"/>
    </source>
</evidence>
<accession>A0A7J8YQV1</accession>
<comment type="caution">
    <text evidence="1">The sequence shown here is derived from an EMBL/GenBank/DDBJ whole genome shotgun (WGS) entry which is preliminary data.</text>
</comment>
<proteinExistence type="predicted"/>
<protein>
    <submittedName>
        <fullName evidence="1">Uncharacterized protein</fullName>
    </submittedName>
</protein>
<gene>
    <name evidence="1" type="ORF">Goari_020449</name>
</gene>
<organism evidence="1 2">
    <name type="scientific">Gossypium aridum</name>
    <name type="common">American cotton</name>
    <name type="synonym">Erioxylum aridum</name>
    <dbReference type="NCBI Taxonomy" id="34290"/>
    <lineage>
        <taxon>Eukaryota</taxon>
        <taxon>Viridiplantae</taxon>
        <taxon>Streptophyta</taxon>
        <taxon>Embryophyta</taxon>
        <taxon>Tracheophyta</taxon>
        <taxon>Spermatophyta</taxon>
        <taxon>Magnoliopsida</taxon>
        <taxon>eudicotyledons</taxon>
        <taxon>Gunneridae</taxon>
        <taxon>Pentapetalae</taxon>
        <taxon>rosids</taxon>
        <taxon>malvids</taxon>
        <taxon>Malvales</taxon>
        <taxon>Malvaceae</taxon>
        <taxon>Malvoideae</taxon>
        <taxon>Gossypium</taxon>
    </lineage>
</organism>
<dbReference type="AlphaFoldDB" id="A0A7J8YQV1"/>
<reference evidence="1 2" key="1">
    <citation type="journal article" date="2019" name="Genome Biol. Evol.">
        <title>Insights into the evolution of the New World diploid cottons (Gossypium, subgenus Houzingenia) based on genome sequencing.</title>
        <authorList>
            <person name="Grover C.E."/>
            <person name="Arick M.A. 2nd"/>
            <person name="Thrash A."/>
            <person name="Conover J.L."/>
            <person name="Sanders W.S."/>
            <person name="Peterson D.G."/>
            <person name="Frelichowski J.E."/>
            <person name="Scheffler J.A."/>
            <person name="Scheffler B.E."/>
            <person name="Wendel J.F."/>
        </authorList>
    </citation>
    <scope>NUCLEOTIDE SEQUENCE [LARGE SCALE GENOMIC DNA]</scope>
    <source>
        <strain evidence="1">185</strain>
        <tissue evidence="1">Leaf</tissue>
    </source>
</reference>
<keyword evidence="2" id="KW-1185">Reference proteome</keyword>
<dbReference type="Proteomes" id="UP000593577">
    <property type="component" value="Unassembled WGS sequence"/>
</dbReference>